<dbReference type="PATRIC" id="fig|476272.21.peg.3869"/>
<name>C0CJ44_BLAHS</name>
<comment type="caution">
    <text evidence="2">The sequence shown here is derived from an EMBL/GenBank/DDBJ whole genome shotgun (WGS) entry which is preliminary data.</text>
</comment>
<reference evidence="2 3" key="2">
    <citation type="submission" date="2009-02" db="EMBL/GenBank/DDBJ databases">
        <title>Draft genome sequence of Blautia hydrogenotrophica DSM 10507 (Ruminococcus hydrogenotrophicus DSM 10507).</title>
        <authorList>
            <person name="Sudarsanam P."/>
            <person name="Ley R."/>
            <person name="Guruge J."/>
            <person name="Turnbaugh P.J."/>
            <person name="Mahowald M."/>
            <person name="Liep D."/>
            <person name="Gordon J."/>
        </authorList>
    </citation>
    <scope>NUCLEOTIDE SEQUENCE [LARGE SCALE GENOMIC DNA]</scope>
    <source>
        <strain evidence="3">DSM 10507 / JCM 14656 / S5a33</strain>
    </source>
</reference>
<accession>C0CJ44</accession>
<reference evidence="2 3" key="1">
    <citation type="submission" date="2009-01" db="EMBL/GenBank/DDBJ databases">
        <authorList>
            <person name="Fulton L."/>
            <person name="Clifton S."/>
            <person name="Fulton B."/>
            <person name="Xu J."/>
            <person name="Minx P."/>
            <person name="Pepin K.H."/>
            <person name="Johnson M."/>
            <person name="Bhonagiri V."/>
            <person name="Nash W.E."/>
            <person name="Mardis E.R."/>
            <person name="Wilson R.K."/>
        </authorList>
    </citation>
    <scope>NUCLEOTIDE SEQUENCE [LARGE SCALE GENOMIC DNA]</scope>
    <source>
        <strain evidence="3">DSM 10507 / JCM 14656 / S5a33</strain>
    </source>
</reference>
<evidence type="ECO:0000256" key="1">
    <source>
        <dbReference type="SAM" id="Phobius"/>
    </source>
</evidence>
<dbReference type="InterPro" id="IPR021215">
    <property type="entry name" value="DUF2752"/>
</dbReference>
<dbReference type="Pfam" id="PF10825">
    <property type="entry name" value="DUF2752"/>
    <property type="match status" value="1"/>
</dbReference>
<keyword evidence="1" id="KW-0812">Transmembrane</keyword>
<keyword evidence="1" id="KW-1133">Transmembrane helix</keyword>
<feature type="transmembrane region" description="Helical" evidence="1">
    <location>
        <begin position="98"/>
        <end position="116"/>
    </location>
</feature>
<sequence length="148" mass="17259">MRKIWMRIYRDLRDNAQPLLFIAAYIVFMNSFLHVSVCPFRGITGLPCPACGMTRAGLLFLRGDFQGAFQIHPFFFGVLLLAGIAILFRYVLGREIRWMQYPLMILGIGMLIYYIYRMKTYFPNVEPMLYEERSLFGILGVAERLGMH</sequence>
<keyword evidence="3" id="KW-1185">Reference proteome</keyword>
<protein>
    <recommendedName>
        <fullName evidence="4">DUF2752 domain-containing protein</fullName>
    </recommendedName>
</protein>
<dbReference type="Proteomes" id="UP000003100">
    <property type="component" value="Unassembled WGS sequence"/>
</dbReference>
<evidence type="ECO:0000313" key="2">
    <source>
        <dbReference type="EMBL" id="EEG50219.1"/>
    </source>
</evidence>
<dbReference type="EMBL" id="ACBZ01000037">
    <property type="protein sequence ID" value="EEG50219.1"/>
    <property type="molecule type" value="Genomic_DNA"/>
</dbReference>
<dbReference type="eggNOG" id="ENOG5032SGY">
    <property type="taxonomic scope" value="Bacteria"/>
</dbReference>
<proteinExistence type="predicted"/>
<organism evidence="2 3">
    <name type="scientific">Blautia hydrogenotrophica (strain DSM 10507 / JCM 14656 / S5a33)</name>
    <name type="common">Ruminococcus hydrogenotrophicus</name>
    <dbReference type="NCBI Taxonomy" id="476272"/>
    <lineage>
        <taxon>Bacteria</taxon>
        <taxon>Bacillati</taxon>
        <taxon>Bacillota</taxon>
        <taxon>Clostridia</taxon>
        <taxon>Lachnospirales</taxon>
        <taxon>Lachnospiraceae</taxon>
        <taxon>Blautia</taxon>
    </lineage>
</organism>
<evidence type="ECO:0000313" key="3">
    <source>
        <dbReference type="Proteomes" id="UP000003100"/>
    </source>
</evidence>
<dbReference type="HOGENOM" id="CLU_098258_3_0_9"/>
<dbReference type="AlphaFoldDB" id="C0CJ44"/>
<keyword evidence="1" id="KW-0472">Membrane</keyword>
<evidence type="ECO:0008006" key="4">
    <source>
        <dbReference type="Google" id="ProtNLM"/>
    </source>
</evidence>
<feature type="transmembrane region" description="Helical" evidence="1">
    <location>
        <begin position="20"/>
        <end position="37"/>
    </location>
</feature>
<feature type="transmembrane region" description="Helical" evidence="1">
    <location>
        <begin position="73"/>
        <end position="92"/>
    </location>
</feature>
<gene>
    <name evidence="2" type="ORF">RUMHYD_00861</name>
</gene>